<evidence type="ECO:0000259" key="1">
    <source>
        <dbReference type="Pfam" id="PF10276"/>
    </source>
</evidence>
<comment type="caution">
    <text evidence="2">The sequence shown here is derived from an EMBL/GenBank/DDBJ whole genome shotgun (WGS) entry which is preliminary data.</text>
</comment>
<protein>
    <recommendedName>
        <fullName evidence="1">Zinc finger CHCC-type domain-containing protein</fullName>
    </recommendedName>
</protein>
<dbReference type="Proteomes" id="UP000004386">
    <property type="component" value="Unassembled WGS sequence"/>
</dbReference>
<feature type="domain" description="Zinc finger CHCC-type" evidence="1">
    <location>
        <begin position="65"/>
        <end position="100"/>
    </location>
</feature>
<evidence type="ECO:0000313" key="3">
    <source>
        <dbReference type="Proteomes" id="UP000004386"/>
    </source>
</evidence>
<reference evidence="2 3" key="1">
    <citation type="submission" date="2009-05" db="EMBL/GenBank/DDBJ databases">
        <authorList>
            <person name="Setubal J.C."/>
            <person name="Boyle S."/>
            <person name="Crasta O.R."/>
            <person name="Gillespie J.J."/>
            <person name="Kenyon R.W."/>
            <person name="Lu J."/>
            <person name="Mane S."/>
            <person name="Nagrani S."/>
            <person name="Shallom J.M."/>
            <person name="Shallom S."/>
            <person name="Shukla M."/>
            <person name="Snyder E.E."/>
            <person name="Sobral B.W."/>
            <person name="Wattam A.R."/>
            <person name="Will R."/>
            <person name="Williams K."/>
            <person name="Yoo H."/>
            <person name="Munk C."/>
            <person name="Tapia R."/>
            <person name="Green L."/>
            <person name="Rogers Y."/>
            <person name="Detter J.C."/>
            <person name="Bruce D."/>
            <person name="Brettin T.S."/>
            <person name="Tsolis R."/>
        </authorList>
    </citation>
    <scope>NUCLEOTIDE SEQUENCE [LARGE SCALE GENOMIC DNA]</scope>
    <source>
        <strain evidence="2 3">LMG 3301</strain>
    </source>
</reference>
<dbReference type="Gene3D" id="2.60.260.40">
    <property type="entry name" value="q5lls5 like domains"/>
    <property type="match status" value="1"/>
</dbReference>
<organism evidence="2 3">
    <name type="scientific">Brucella intermedia LMG 3301</name>
    <dbReference type="NCBI Taxonomy" id="641118"/>
    <lineage>
        <taxon>Bacteria</taxon>
        <taxon>Pseudomonadati</taxon>
        <taxon>Pseudomonadota</taxon>
        <taxon>Alphaproteobacteria</taxon>
        <taxon>Hyphomicrobiales</taxon>
        <taxon>Brucellaceae</taxon>
        <taxon>Brucella/Ochrobactrum group</taxon>
        <taxon>Brucella</taxon>
    </lineage>
</organism>
<proteinExistence type="predicted"/>
<dbReference type="EMBL" id="ACQA01000001">
    <property type="protein sequence ID" value="EEQ95410.1"/>
    <property type="molecule type" value="Genomic_DNA"/>
</dbReference>
<dbReference type="HOGENOM" id="CLU_1979262_0_0_5"/>
<sequence>MMKTLPETRLSRYTHANVQHDPVRHPAQDHAHTAHRPEPEHVMSDHIIPHFQNDAGHAAIEIGVKEFMCVGANPPFDHPHVFLDMGDESEAVCPYCSTLYRYNAELHADETVPAGCAYEAPADKAA</sequence>
<gene>
    <name evidence="2" type="ORF">OINT_1000779</name>
</gene>
<name>C4WF05_9HYPH</name>
<dbReference type="AlphaFoldDB" id="C4WF05"/>
<dbReference type="InterPro" id="IPR019401">
    <property type="entry name" value="Znf_CHCC"/>
</dbReference>
<accession>C4WF05</accession>
<evidence type="ECO:0000313" key="2">
    <source>
        <dbReference type="EMBL" id="EEQ95410.1"/>
    </source>
</evidence>
<dbReference type="Pfam" id="PF10276">
    <property type="entry name" value="zf-CHCC"/>
    <property type="match status" value="1"/>
</dbReference>